<dbReference type="GO" id="GO:0016787">
    <property type="term" value="F:hydrolase activity"/>
    <property type="evidence" value="ECO:0007669"/>
    <property type="project" value="UniProtKB-KW"/>
</dbReference>
<dbReference type="STRING" id="574087.Acear_0220"/>
<protein>
    <submittedName>
        <fullName evidence="2">Metal dependent phosphohydrolase</fullName>
    </submittedName>
</protein>
<organism evidence="2 3">
    <name type="scientific">Acetohalobium arabaticum (strain ATCC 49924 / DSM 5501 / Z-7288)</name>
    <dbReference type="NCBI Taxonomy" id="574087"/>
    <lineage>
        <taxon>Bacteria</taxon>
        <taxon>Bacillati</taxon>
        <taxon>Bacillota</taxon>
        <taxon>Clostridia</taxon>
        <taxon>Halanaerobiales</taxon>
        <taxon>Halobacteroidaceae</taxon>
        <taxon>Acetohalobium</taxon>
    </lineage>
</organism>
<keyword evidence="2" id="KW-0378">Hydrolase</keyword>
<dbReference type="CDD" id="cd00077">
    <property type="entry name" value="HDc"/>
    <property type="match status" value="1"/>
</dbReference>
<evidence type="ECO:0000313" key="3">
    <source>
        <dbReference type="Proteomes" id="UP000001661"/>
    </source>
</evidence>
<dbReference type="HOGENOM" id="CLU_000445_92_1_9"/>
<feature type="domain" description="HD-GYP" evidence="1">
    <location>
        <begin position="105"/>
        <end position="301"/>
    </location>
</feature>
<dbReference type="PANTHER" id="PTHR43155:SF2">
    <property type="entry name" value="CYCLIC DI-GMP PHOSPHODIESTERASE PA4108"/>
    <property type="match status" value="1"/>
</dbReference>
<dbReference type="PANTHER" id="PTHR43155">
    <property type="entry name" value="CYCLIC DI-GMP PHOSPHODIESTERASE PA4108-RELATED"/>
    <property type="match status" value="1"/>
</dbReference>
<dbReference type="OrthoDB" id="9804747at2"/>
<evidence type="ECO:0000259" key="1">
    <source>
        <dbReference type="PROSITE" id="PS51832"/>
    </source>
</evidence>
<dbReference type="Proteomes" id="UP000001661">
    <property type="component" value="Chromosome"/>
</dbReference>
<dbReference type="InterPro" id="IPR037522">
    <property type="entry name" value="HD_GYP_dom"/>
</dbReference>
<dbReference type="SMART" id="SM00471">
    <property type="entry name" value="HDc"/>
    <property type="match status" value="1"/>
</dbReference>
<dbReference type="KEGG" id="aar:Acear_0220"/>
<dbReference type="eggNOG" id="COG2206">
    <property type="taxonomic scope" value="Bacteria"/>
</dbReference>
<sequence length="360" mass="40383">MRKVLTEDLKAGMKVAKPLYLADGTVLLNAGVTLKESYIQQLKERNIPALFIIDEDLPDVEVPEMISDQTRLQATQTLQECMNDISLGNQFNARKVKKAVNNIVDELTSKRHVVVHLNDIRSYDDYTFGHSVNVTSLAILTGMSMGYNKLELRDLGIGALLHDVGKITVDEDILLKSEGLTDEEFAEVQKHARRGYEIVRETDGISSCSAHIAFQHHERINGSGYPRGLTGDEMLEFAQIVAVVDVYDAITCDRVYRDALEPHEALEILEDMMQAKLNHEIVQVFFENVAIYPIGTLVELSTGQIGIVVDVNKEDLSSPVVRLIKEDDDVEIEEIDLMHNEGIEIADVITDSKRDEYINT</sequence>
<name>D9QTK7_ACEAZ</name>
<gene>
    <name evidence="2" type="ordered locus">Acear_0220</name>
</gene>
<dbReference type="Gene3D" id="1.10.3210.10">
    <property type="entry name" value="Hypothetical protein af1432"/>
    <property type="match status" value="1"/>
</dbReference>
<evidence type="ECO:0000313" key="2">
    <source>
        <dbReference type="EMBL" id="ADL11771.1"/>
    </source>
</evidence>
<proteinExistence type="predicted"/>
<reference evidence="2 3" key="1">
    <citation type="journal article" date="2010" name="Stand. Genomic Sci.">
        <title>Complete genome sequence of Acetohalobium arabaticum type strain (Z-7288).</title>
        <authorList>
            <person name="Sikorski J."/>
            <person name="Lapidus A."/>
            <person name="Chertkov O."/>
            <person name="Lucas S."/>
            <person name="Copeland A."/>
            <person name="Glavina Del Rio T."/>
            <person name="Nolan M."/>
            <person name="Tice H."/>
            <person name="Cheng J.F."/>
            <person name="Han C."/>
            <person name="Brambilla E."/>
            <person name="Pitluck S."/>
            <person name="Liolios K."/>
            <person name="Ivanova N."/>
            <person name="Mavromatis K."/>
            <person name="Mikhailova N."/>
            <person name="Pati A."/>
            <person name="Bruce D."/>
            <person name="Detter C."/>
            <person name="Tapia R."/>
            <person name="Goodwin L."/>
            <person name="Chen A."/>
            <person name="Palaniappan K."/>
            <person name="Land M."/>
            <person name="Hauser L."/>
            <person name="Chang Y.J."/>
            <person name="Jeffries C.D."/>
            <person name="Rohde M."/>
            <person name="Goker M."/>
            <person name="Spring S."/>
            <person name="Woyke T."/>
            <person name="Bristow J."/>
            <person name="Eisen J.A."/>
            <person name="Markowitz V."/>
            <person name="Hugenholtz P."/>
            <person name="Kyrpides N.C."/>
            <person name="Klenk H.P."/>
        </authorList>
    </citation>
    <scope>NUCLEOTIDE SEQUENCE [LARGE SCALE GENOMIC DNA]</scope>
    <source>
        <strain evidence="3">ATCC 49924 / DSM 5501 / Z-7288</strain>
    </source>
</reference>
<keyword evidence="3" id="KW-1185">Reference proteome</keyword>
<dbReference type="EMBL" id="CP002105">
    <property type="protein sequence ID" value="ADL11771.1"/>
    <property type="molecule type" value="Genomic_DNA"/>
</dbReference>
<dbReference type="InterPro" id="IPR003607">
    <property type="entry name" value="HD/PDEase_dom"/>
</dbReference>
<accession>D9QTK7</accession>
<dbReference type="PROSITE" id="PS51832">
    <property type="entry name" value="HD_GYP"/>
    <property type="match status" value="1"/>
</dbReference>
<dbReference type="Pfam" id="PF13487">
    <property type="entry name" value="HD_5"/>
    <property type="match status" value="1"/>
</dbReference>
<dbReference type="SUPFAM" id="SSF109604">
    <property type="entry name" value="HD-domain/PDEase-like"/>
    <property type="match status" value="1"/>
</dbReference>
<dbReference type="RefSeq" id="WP_013277217.1">
    <property type="nucleotide sequence ID" value="NC_014378.1"/>
</dbReference>
<dbReference type="AlphaFoldDB" id="D9QTK7"/>